<organism evidence="3 4">
    <name type="scientific">Paraburkholderia nemoris</name>
    <dbReference type="NCBI Taxonomy" id="2793076"/>
    <lineage>
        <taxon>Bacteria</taxon>
        <taxon>Pseudomonadati</taxon>
        <taxon>Pseudomonadota</taxon>
        <taxon>Betaproteobacteria</taxon>
        <taxon>Burkholderiales</taxon>
        <taxon>Burkholderiaceae</taxon>
        <taxon>Paraburkholderia</taxon>
    </lineage>
</organism>
<dbReference type="Gene3D" id="3.40.190.10">
    <property type="entry name" value="Periplasmic binding protein-like II"/>
    <property type="match status" value="2"/>
</dbReference>
<dbReference type="Pfam" id="PF03466">
    <property type="entry name" value="LysR_substrate"/>
    <property type="match status" value="1"/>
</dbReference>
<keyword evidence="4" id="KW-1185">Reference proteome</keyword>
<reference evidence="3 4" key="1">
    <citation type="submission" date="2021-02" db="EMBL/GenBank/DDBJ databases">
        <authorList>
            <person name="Vanwijnsberghe S."/>
        </authorList>
    </citation>
    <scope>NUCLEOTIDE SEQUENCE [LARGE SCALE GENOMIC DNA]</scope>
    <source>
        <strain evidence="3 4">R-69776</strain>
    </source>
</reference>
<dbReference type="InterPro" id="IPR058163">
    <property type="entry name" value="LysR-type_TF_proteobact-type"/>
</dbReference>
<comment type="similarity">
    <text evidence="1">Belongs to the LysR transcriptional regulatory family.</text>
</comment>
<dbReference type="SUPFAM" id="SSF53850">
    <property type="entry name" value="Periplasmic binding protein-like II"/>
    <property type="match status" value="1"/>
</dbReference>
<dbReference type="PANTHER" id="PTHR30537">
    <property type="entry name" value="HTH-TYPE TRANSCRIPTIONAL REGULATOR"/>
    <property type="match status" value="1"/>
</dbReference>
<proteinExistence type="inferred from homology"/>
<dbReference type="InterPro" id="IPR005119">
    <property type="entry name" value="LysR_subst-bd"/>
</dbReference>
<accession>A0ABN7N7W3</accession>
<evidence type="ECO:0000313" key="3">
    <source>
        <dbReference type="EMBL" id="CAE6854488.1"/>
    </source>
</evidence>
<protein>
    <submittedName>
        <fullName evidence="3">Glycine cleavage system transcriptional activator</fullName>
    </submittedName>
</protein>
<feature type="domain" description="LysR substrate-binding" evidence="2">
    <location>
        <begin position="9"/>
        <end position="128"/>
    </location>
</feature>
<name>A0ABN7N7W3_9BURK</name>
<sequence length="134" mass="14705">MPVIGRKLLRHGMPLAAPADLRRHTLLHSLARPDDWASWLASVGEKKIDGYDGLKFESSALAFEAAVQGMGVAIGSRVLITEALAEGTLISPFALTCRLSSNYYLVRPAGRTASRALRIFRQYLLDELQRRGAV</sequence>
<evidence type="ECO:0000313" key="4">
    <source>
        <dbReference type="Proteomes" id="UP000673821"/>
    </source>
</evidence>
<dbReference type="Proteomes" id="UP000673821">
    <property type="component" value="Unassembled WGS sequence"/>
</dbReference>
<dbReference type="PANTHER" id="PTHR30537:SF74">
    <property type="entry name" value="HTH-TYPE TRANSCRIPTIONAL REGULATOR TRPI"/>
    <property type="match status" value="1"/>
</dbReference>
<gene>
    <name evidence="3" type="primary">gcvA_22</name>
    <name evidence="3" type="ORF">R69776_07666</name>
</gene>
<dbReference type="EMBL" id="CAJNBH010000040">
    <property type="protein sequence ID" value="CAE6854488.1"/>
    <property type="molecule type" value="Genomic_DNA"/>
</dbReference>
<evidence type="ECO:0000259" key="2">
    <source>
        <dbReference type="Pfam" id="PF03466"/>
    </source>
</evidence>
<evidence type="ECO:0000256" key="1">
    <source>
        <dbReference type="ARBA" id="ARBA00009437"/>
    </source>
</evidence>
<comment type="caution">
    <text evidence="3">The sequence shown here is derived from an EMBL/GenBank/DDBJ whole genome shotgun (WGS) entry which is preliminary data.</text>
</comment>